<gene>
    <name evidence="2" type="ORF">WMSIL1_LOCUS10942</name>
</gene>
<feature type="compositionally biased region" description="Low complexity" evidence="1">
    <location>
        <begin position="71"/>
        <end position="84"/>
    </location>
</feature>
<keyword evidence="3" id="KW-1185">Reference proteome</keyword>
<organism evidence="2 3">
    <name type="scientific">Hymenolepis diminuta</name>
    <name type="common">Rat tapeworm</name>
    <dbReference type="NCBI Taxonomy" id="6216"/>
    <lineage>
        <taxon>Eukaryota</taxon>
        <taxon>Metazoa</taxon>
        <taxon>Spiralia</taxon>
        <taxon>Lophotrochozoa</taxon>
        <taxon>Platyhelminthes</taxon>
        <taxon>Cestoda</taxon>
        <taxon>Eucestoda</taxon>
        <taxon>Cyclophyllidea</taxon>
        <taxon>Hymenolepididae</taxon>
        <taxon>Hymenolepis</taxon>
    </lineage>
</organism>
<dbReference type="EMBL" id="CABIJS010000499">
    <property type="protein sequence ID" value="VUZ52510.1"/>
    <property type="molecule type" value="Genomic_DNA"/>
</dbReference>
<proteinExistence type="predicted"/>
<feature type="non-terminal residue" evidence="2">
    <location>
        <position position="93"/>
    </location>
</feature>
<evidence type="ECO:0000256" key="1">
    <source>
        <dbReference type="SAM" id="MobiDB-lite"/>
    </source>
</evidence>
<evidence type="ECO:0000313" key="3">
    <source>
        <dbReference type="Proteomes" id="UP000321570"/>
    </source>
</evidence>
<sequence length="93" mass="10106">RIPGTPKGSLASLQSFANFGLASETNVCYLDIDRGEVHSTDVDLPPFPNAVELQHNIESILVVYQRHRSFSSSSKNAASRNSSFNTLSKPNNG</sequence>
<accession>A0A564YZA1</accession>
<reference evidence="2 3" key="1">
    <citation type="submission" date="2019-07" db="EMBL/GenBank/DDBJ databases">
        <authorList>
            <person name="Jastrzebski P J."/>
            <person name="Paukszto L."/>
            <person name="Jastrzebski P J."/>
        </authorList>
    </citation>
    <scope>NUCLEOTIDE SEQUENCE [LARGE SCALE GENOMIC DNA]</scope>
    <source>
        <strain evidence="2 3">WMS-il1</strain>
    </source>
</reference>
<name>A0A564YZA1_HYMDI</name>
<protein>
    <submittedName>
        <fullName evidence="2">Uncharacterized protein</fullName>
    </submittedName>
</protein>
<feature type="region of interest" description="Disordered" evidence="1">
    <location>
        <begin position="71"/>
        <end position="93"/>
    </location>
</feature>
<dbReference type="Proteomes" id="UP000321570">
    <property type="component" value="Unassembled WGS sequence"/>
</dbReference>
<feature type="non-terminal residue" evidence="2">
    <location>
        <position position="1"/>
    </location>
</feature>
<dbReference type="AlphaFoldDB" id="A0A564YZA1"/>
<evidence type="ECO:0000313" key="2">
    <source>
        <dbReference type="EMBL" id="VUZ52510.1"/>
    </source>
</evidence>